<sequence>MCGEGVANLSYLTQKKGMGKQNMQKWRWSGSLGTSMMGSLNASKLYLLASRYYYQKLWKRGNQEKVYTTRYAHRRARAMYLLLLLFTDLGDDFLGASFFLGAICQVSSLSKHYTHTQTQPTIDTSTAYHSQRLW</sequence>
<evidence type="ECO:0000313" key="1">
    <source>
        <dbReference type="RefSeq" id="XP_059602834.1"/>
    </source>
</evidence>
<name>A0AAJ8BT73_ASPNG</name>
<dbReference type="VEuPathDB" id="FungiDB:An17g01600"/>
<gene>
    <name evidence="1" type="ORF">An17g01600</name>
</gene>
<dbReference type="AlphaFoldDB" id="A0AAJ8BT73"/>
<protein>
    <submittedName>
        <fullName evidence="1">Uncharacterized protein</fullName>
    </submittedName>
</protein>
<accession>A0AAJ8BT73</accession>
<reference evidence="1" key="2">
    <citation type="submission" date="2025-08" db="UniProtKB">
        <authorList>
            <consortium name="RefSeq"/>
        </authorList>
    </citation>
    <scope>IDENTIFICATION</scope>
</reference>
<dbReference type="GeneID" id="84593593"/>
<dbReference type="RefSeq" id="XP_059602834.1">
    <property type="nucleotide sequence ID" value="XM_059745478.1"/>
</dbReference>
<proteinExistence type="predicted"/>
<organism evidence="1">
    <name type="scientific">Aspergillus niger</name>
    <dbReference type="NCBI Taxonomy" id="5061"/>
    <lineage>
        <taxon>Eukaryota</taxon>
        <taxon>Fungi</taxon>
        <taxon>Dikarya</taxon>
        <taxon>Ascomycota</taxon>
        <taxon>Pezizomycotina</taxon>
        <taxon>Eurotiomycetes</taxon>
        <taxon>Eurotiomycetidae</taxon>
        <taxon>Eurotiales</taxon>
        <taxon>Aspergillaceae</taxon>
        <taxon>Aspergillus</taxon>
        <taxon>Aspergillus subgen. Circumdati</taxon>
    </lineage>
</organism>
<dbReference type="KEGG" id="ang:An17g01600"/>
<reference evidence="1" key="1">
    <citation type="submission" date="2025-02" db="EMBL/GenBank/DDBJ databases">
        <authorList>
            <consortium name="NCBI Genome Project"/>
        </authorList>
    </citation>
    <scope>NUCLEOTIDE SEQUENCE</scope>
</reference>